<evidence type="ECO:0000256" key="1">
    <source>
        <dbReference type="SAM" id="Phobius"/>
    </source>
</evidence>
<gene>
    <name evidence="2" type="ORF">H5410_052421</name>
</gene>
<evidence type="ECO:0000313" key="3">
    <source>
        <dbReference type="Proteomes" id="UP000824120"/>
    </source>
</evidence>
<dbReference type="AlphaFoldDB" id="A0A9J5X1E9"/>
<keyword evidence="3" id="KW-1185">Reference proteome</keyword>
<dbReference type="EMBL" id="JACXVP010000010">
    <property type="protein sequence ID" value="KAG5581794.1"/>
    <property type="molecule type" value="Genomic_DNA"/>
</dbReference>
<proteinExistence type="predicted"/>
<comment type="caution">
    <text evidence="2">The sequence shown here is derived from an EMBL/GenBank/DDBJ whole genome shotgun (WGS) entry which is preliminary data.</text>
</comment>
<reference evidence="2 3" key="1">
    <citation type="submission" date="2020-09" db="EMBL/GenBank/DDBJ databases">
        <title>De no assembly of potato wild relative species, Solanum commersonii.</title>
        <authorList>
            <person name="Cho K."/>
        </authorList>
    </citation>
    <scope>NUCLEOTIDE SEQUENCE [LARGE SCALE GENOMIC DNA]</scope>
    <source>
        <strain evidence="2">LZ3.2</strain>
        <tissue evidence="2">Leaf</tissue>
    </source>
</reference>
<keyword evidence="1" id="KW-0472">Membrane</keyword>
<keyword evidence="1" id="KW-1133">Transmembrane helix</keyword>
<name>A0A9J5X1E9_SOLCO</name>
<dbReference type="Proteomes" id="UP000824120">
    <property type="component" value="Chromosome 10"/>
</dbReference>
<feature type="transmembrane region" description="Helical" evidence="1">
    <location>
        <begin position="21"/>
        <end position="39"/>
    </location>
</feature>
<organism evidence="2 3">
    <name type="scientific">Solanum commersonii</name>
    <name type="common">Commerson's wild potato</name>
    <name type="synonym">Commerson's nightshade</name>
    <dbReference type="NCBI Taxonomy" id="4109"/>
    <lineage>
        <taxon>Eukaryota</taxon>
        <taxon>Viridiplantae</taxon>
        <taxon>Streptophyta</taxon>
        <taxon>Embryophyta</taxon>
        <taxon>Tracheophyta</taxon>
        <taxon>Spermatophyta</taxon>
        <taxon>Magnoliopsida</taxon>
        <taxon>eudicotyledons</taxon>
        <taxon>Gunneridae</taxon>
        <taxon>Pentapetalae</taxon>
        <taxon>asterids</taxon>
        <taxon>lamiids</taxon>
        <taxon>Solanales</taxon>
        <taxon>Solanaceae</taxon>
        <taxon>Solanoideae</taxon>
        <taxon>Solaneae</taxon>
        <taxon>Solanum</taxon>
    </lineage>
</organism>
<sequence length="66" mass="7784">MEKFEIQSDISDSMTKQEAKFFYLCCHTAKFILYSYFVYCKLIGHKYLDHICSKCNGKDNIIQTSI</sequence>
<keyword evidence="1" id="KW-0812">Transmembrane</keyword>
<evidence type="ECO:0000313" key="2">
    <source>
        <dbReference type="EMBL" id="KAG5581794.1"/>
    </source>
</evidence>
<accession>A0A9J5X1E9</accession>
<protein>
    <submittedName>
        <fullName evidence="2">Uncharacterized protein</fullName>
    </submittedName>
</protein>